<dbReference type="InterPro" id="IPR058922">
    <property type="entry name" value="WHD_DRP"/>
</dbReference>
<dbReference type="Proteomes" id="UP001161247">
    <property type="component" value="Chromosome 3"/>
</dbReference>
<dbReference type="PRINTS" id="PR00364">
    <property type="entry name" value="DISEASERSIST"/>
</dbReference>
<dbReference type="InterPro" id="IPR042197">
    <property type="entry name" value="Apaf_helical"/>
</dbReference>
<organism evidence="11 12">
    <name type="scientific">Oldenlandia corymbosa var. corymbosa</name>
    <dbReference type="NCBI Taxonomy" id="529605"/>
    <lineage>
        <taxon>Eukaryota</taxon>
        <taxon>Viridiplantae</taxon>
        <taxon>Streptophyta</taxon>
        <taxon>Embryophyta</taxon>
        <taxon>Tracheophyta</taxon>
        <taxon>Spermatophyta</taxon>
        <taxon>Magnoliopsida</taxon>
        <taxon>eudicotyledons</taxon>
        <taxon>Gunneridae</taxon>
        <taxon>Pentapetalae</taxon>
        <taxon>asterids</taxon>
        <taxon>lamiids</taxon>
        <taxon>Gentianales</taxon>
        <taxon>Rubiaceae</taxon>
        <taxon>Rubioideae</taxon>
        <taxon>Spermacoceae</taxon>
        <taxon>Hedyotis-Oldenlandia complex</taxon>
        <taxon>Oldenlandia</taxon>
    </lineage>
</organism>
<feature type="domain" description="Disease resistance protein winged helix" evidence="9">
    <location>
        <begin position="458"/>
        <end position="527"/>
    </location>
</feature>
<dbReference type="GO" id="GO:0006952">
    <property type="term" value="P:defense response"/>
    <property type="evidence" value="ECO:0007669"/>
    <property type="project" value="UniProtKB-KW"/>
</dbReference>
<evidence type="ECO:0000313" key="11">
    <source>
        <dbReference type="EMBL" id="CAI9099013.1"/>
    </source>
</evidence>
<accession>A0AAV1CWW7</accession>
<evidence type="ECO:0000256" key="7">
    <source>
        <dbReference type="SAM" id="MobiDB-lite"/>
    </source>
</evidence>
<name>A0AAV1CWW7_OLDCO</name>
<evidence type="ECO:0000256" key="2">
    <source>
        <dbReference type="ARBA" id="ARBA00022614"/>
    </source>
</evidence>
<sequence>MSHHLMMNYEHRICMPPIDSNCEEELIDRLYQLGQCMPEAERRRKEEKAKEWIRDFMSKSDTVEDRWDDYRALTNVHHHRSLISSIDREEDWLEQLEGQDEEAQNGNQLINQVCLAAQSVRSCFIRLSTVCQYHRNRKKLNVELDNLFQDASKSNFFPDNGVVSYKKNNDDNSLVPRRKFILEQDDEDEVFKTILQQMIPENNGVLFDDKQTEVIFIVGEDGSGKTSLATRLFNCKKVEQYFQVRYWAAIPDTVRQLKKEAASFGVTTLSDDDLWSLWWSENFTRERFLLVLDDVPFDEEEDAIASWFWGPFASYLIEHGAPGSIILVTTNSDKIVQAMGVKHKHNPDFLPTQDSRWSFLKRVLENMFSRKGWSGFLDNVESIGKEIAEKCSGFPFNLKIIGSHLQFKDSVEEWQQVLDSEIWEEDDVKKFGYAPIYISYQDLSLPLQRCFLYLVAAFPVDTVIKVDNIIRIWMAVGRLGLPPGPDGEAKCMEYFNQLMNRCFFHNLVQGSVHKDEIISFQIDFRVHEFGKWLLKNKSKPNDKLPPKNNFLIANRHHSSREPGFFISLPPVEKKDNKKPKVDLKHVRALDLSGSQLTRLPKAFANCIILQYLNLSGNPLKRLPDMICDLQYLESLDIHCCNLLMFLPHRFGGLQKSLRHLRIDHTTDKLQRRLQVVDKLSNIRTLDVFRAGGKYNKFAVLENLNLLEEICIVIHGKVEWKKANLDGKRNMKSLGLCFAGEGRDSEVLKSIGNIEPPPELEMLKLEGYPAHQLPKGILAKSLKDKLRRLTIRSASNLLSLPAFWKMSSLEFLWLYDIPKLNLGWEFFGLPKKKNEEPPVKEEVLAFPSLKALRIEYLRSWETSEDVSEVDEKKLSKIPVMPHLEEVIVSGCPKAKVLPHHMYEKLKTCLSQPLKELQFEKREVGESSQSHVGGRQGELE</sequence>
<dbReference type="Pfam" id="PF00931">
    <property type="entry name" value="NB-ARC"/>
    <property type="match status" value="1"/>
</dbReference>
<dbReference type="Pfam" id="PF23598">
    <property type="entry name" value="LRR_14"/>
    <property type="match status" value="1"/>
</dbReference>
<evidence type="ECO:0000259" key="8">
    <source>
        <dbReference type="Pfam" id="PF00931"/>
    </source>
</evidence>
<evidence type="ECO:0000256" key="4">
    <source>
        <dbReference type="ARBA" id="ARBA00022741"/>
    </source>
</evidence>
<dbReference type="Gene3D" id="3.40.50.300">
    <property type="entry name" value="P-loop containing nucleotide triphosphate hydrolases"/>
    <property type="match status" value="1"/>
</dbReference>
<reference evidence="11" key="1">
    <citation type="submission" date="2023-03" db="EMBL/GenBank/DDBJ databases">
        <authorList>
            <person name="Julca I."/>
        </authorList>
    </citation>
    <scope>NUCLEOTIDE SEQUENCE</scope>
</reference>
<dbReference type="InterPro" id="IPR002182">
    <property type="entry name" value="NB-ARC"/>
</dbReference>
<evidence type="ECO:0000259" key="9">
    <source>
        <dbReference type="Pfam" id="PF23559"/>
    </source>
</evidence>
<dbReference type="InterPro" id="IPR001611">
    <property type="entry name" value="Leu-rich_rpt"/>
</dbReference>
<dbReference type="Gene3D" id="1.10.8.430">
    <property type="entry name" value="Helical domain of apoptotic protease-activating factors"/>
    <property type="match status" value="1"/>
</dbReference>
<keyword evidence="5" id="KW-0611">Plant defense</keyword>
<feature type="domain" description="Disease resistance R13L4/SHOC-2-like LRR" evidence="10">
    <location>
        <begin position="580"/>
        <end position="887"/>
    </location>
</feature>
<dbReference type="PANTHER" id="PTHR36766">
    <property type="entry name" value="PLANT BROAD-SPECTRUM MILDEW RESISTANCE PROTEIN RPW8"/>
    <property type="match status" value="1"/>
</dbReference>
<dbReference type="Gene3D" id="3.80.10.10">
    <property type="entry name" value="Ribonuclease Inhibitor"/>
    <property type="match status" value="1"/>
</dbReference>
<feature type="region of interest" description="Disordered" evidence="7">
    <location>
        <begin position="919"/>
        <end position="938"/>
    </location>
</feature>
<dbReference type="SUPFAM" id="SSF52058">
    <property type="entry name" value="L domain-like"/>
    <property type="match status" value="1"/>
</dbReference>
<keyword evidence="2" id="KW-0433">Leucine-rich repeat</keyword>
<keyword evidence="4" id="KW-0547">Nucleotide-binding</keyword>
<dbReference type="InterPro" id="IPR027417">
    <property type="entry name" value="P-loop_NTPase"/>
</dbReference>
<keyword evidence="3" id="KW-0677">Repeat</keyword>
<dbReference type="InterPro" id="IPR036388">
    <property type="entry name" value="WH-like_DNA-bd_sf"/>
</dbReference>
<dbReference type="InterPro" id="IPR055414">
    <property type="entry name" value="LRR_R13L4/SHOC2-like"/>
</dbReference>
<dbReference type="GO" id="GO:0043531">
    <property type="term" value="F:ADP binding"/>
    <property type="evidence" value="ECO:0007669"/>
    <property type="project" value="InterPro"/>
</dbReference>
<evidence type="ECO:0000313" key="12">
    <source>
        <dbReference type="Proteomes" id="UP001161247"/>
    </source>
</evidence>
<dbReference type="AlphaFoldDB" id="A0AAV1CWW7"/>
<evidence type="ECO:0000256" key="5">
    <source>
        <dbReference type="ARBA" id="ARBA00022821"/>
    </source>
</evidence>
<dbReference type="PANTHER" id="PTHR36766:SF36">
    <property type="entry name" value="AAA+ ATPASE DOMAIN-CONTAINING PROTEIN"/>
    <property type="match status" value="1"/>
</dbReference>
<keyword evidence="6" id="KW-0067">ATP-binding</keyword>
<evidence type="ECO:0000256" key="6">
    <source>
        <dbReference type="ARBA" id="ARBA00022840"/>
    </source>
</evidence>
<dbReference type="SUPFAM" id="SSF52540">
    <property type="entry name" value="P-loop containing nucleoside triphosphate hydrolases"/>
    <property type="match status" value="1"/>
</dbReference>
<evidence type="ECO:0000259" key="10">
    <source>
        <dbReference type="Pfam" id="PF23598"/>
    </source>
</evidence>
<proteinExistence type="inferred from homology"/>
<dbReference type="InterPro" id="IPR032675">
    <property type="entry name" value="LRR_dom_sf"/>
</dbReference>
<protein>
    <submittedName>
        <fullName evidence="11">OLC1v1035757C1</fullName>
    </submittedName>
</protein>
<dbReference type="Pfam" id="PF23559">
    <property type="entry name" value="WHD_DRP"/>
    <property type="match status" value="1"/>
</dbReference>
<evidence type="ECO:0000256" key="3">
    <source>
        <dbReference type="ARBA" id="ARBA00022737"/>
    </source>
</evidence>
<keyword evidence="12" id="KW-1185">Reference proteome</keyword>
<gene>
    <name evidence="11" type="ORF">OLC1_LOCUS9106</name>
</gene>
<comment type="similarity">
    <text evidence="1">Belongs to the disease resistance NB-LRR family.</text>
</comment>
<evidence type="ECO:0000256" key="1">
    <source>
        <dbReference type="ARBA" id="ARBA00008894"/>
    </source>
</evidence>
<dbReference type="EMBL" id="OX459120">
    <property type="protein sequence ID" value="CAI9099013.1"/>
    <property type="molecule type" value="Genomic_DNA"/>
</dbReference>
<dbReference type="PROSITE" id="PS51450">
    <property type="entry name" value="LRR"/>
    <property type="match status" value="1"/>
</dbReference>
<feature type="domain" description="NB-ARC" evidence="8">
    <location>
        <begin position="197"/>
        <end position="362"/>
    </location>
</feature>
<dbReference type="Gene3D" id="1.10.10.10">
    <property type="entry name" value="Winged helix-like DNA-binding domain superfamily/Winged helix DNA-binding domain"/>
    <property type="match status" value="1"/>
</dbReference>